<gene>
    <name evidence="3" type="ORF">ACFOVS_03470</name>
</gene>
<dbReference type="PANTHER" id="PTHR12706">
    <property type="entry name" value="STRAWBERRY NOTCH-RELATED"/>
    <property type="match status" value="1"/>
</dbReference>
<organism evidence="3 4">
    <name type="scientific">Rhizobium lemnae</name>
    <dbReference type="NCBI Taxonomy" id="1214924"/>
    <lineage>
        <taxon>Bacteria</taxon>
        <taxon>Pseudomonadati</taxon>
        <taxon>Pseudomonadota</taxon>
        <taxon>Alphaproteobacteria</taxon>
        <taxon>Hyphomicrobiales</taxon>
        <taxon>Rhizobiaceae</taxon>
        <taxon>Rhizobium/Agrobacterium group</taxon>
        <taxon>Rhizobium</taxon>
    </lineage>
</organism>
<dbReference type="PANTHER" id="PTHR12706:SF30">
    <property type="entry name" value="PROTEIN STRAWBERRY NOTCH-RELATED"/>
    <property type="match status" value="1"/>
</dbReference>
<dbReference type="InterPro" id="IPR029063">
    <property type="entry name" value="SAM-dependent_MTases_sf"/>
</dbReference>
<dbReference type="InterPro" id="IPR014001">
    <property type="entry name" value="Helicase_ATP-bd"/>
</dbReference>
<keyword evidence="4" id="KW-1185">Reference proteome</keyword>
<dbReference type="EMBL" id="JBHSBD010000011">
    <property type="protein sequence ID" value="MFC3967208.1"/>
    <property type="molecule type" value="Genomic_DNA"/>
</dbReference>
<dbReference type="Proteomes" id="UP001595697">
    <property type="component" value="Unassembled WGS sequence"/>
</dbReference>
<evidence type="ECO:0000256" key="1">
    <source>
        <dbReference type="ARBA" id="ARBA00006992"/>
    </source>
</evidence>
<dbReference type="InterPro" id="IPR027417">
    <property type="entry name" value="P-loop_NTPase"/>
</dbReference>
<dbReference type="SUPFAM" id="SSF53335">
    <property type="entry name" value="S-adenosyl-L-methionine-dependent methyltransferases"/>
    <property type="match status" value="1"/>
</dbReference>
<evidence type="ECO:0000259" key="2">
    <source>
        <dbReference type="PROSITE" id="PS51192"/>
    </source>
</evidence>
<dbReference type="InterPro" id="IPR039187">
    <property type="entry name" value="SNO_AAA"/>
</dbReference>
<evidence type="ECO:0000313" key="4">
    <source>
        <dbReference type="Proteomes" id="UP001595697"/>
    </source>
</evidence>
<protein>
    <submittedName>
        <fullName evidence="3">Strawberry notch-like NTP hydrolase domain-containing protein</fullName>
    </submittedName>
</protein>
<dbReference type="InterPro" id="IPR026741">
    <property type="entry name" value="SNO"/>
</dbReference>
<dbReference type="Pfam" id="PF13871">
    <property type="entry name" value="Helicase_C_4"/>
    <property type="match status" value="1"/>
</dbReference>
<name>A0ABV8E4J3_9HYPH</name>
<dbReference type="InterPro" id="IPR026937">
    <property type="entry name" value="SBNO_Helicase_C_dom"/>
</dbReference>
<dbReference type="PROSITE" id="PS51192">
    <property type="entry name" value="HELICASE_ATP_BIND_1"/>
    <property type="match status" value="1"/>
</dbReference>
<dbReference type="Gene3D" id="3.40.50.150">
    <property type="entry name" value="Vaccinia Virus protein VP39"/>
    <property type="match status" value="1"/>
</dbReference>
<accession>A0ABV8E4J3</accession>
<dbReference type="RefSeq" id="WP_247261275.1">
    <property type="nucleotide sequence ID" value="NZ_JALJQZ010000018.1"/>
</dbReference>
<feature type="domain" description="Helicase ATP-binding" evidence="2">
    <location>
        <begin position="492"/>
        <end position="658"/>
    </location>
</feature>
<dbReference type="Pfam" id="PF13872">
    <property type="entry name" value="AAA_34"/>
    <property type="match status" value="1"/>
</dbReference>
<evidence type="ECO:0000313" key="3">
    <source>
        <dbReference type="EMBL" id="MFC3967208.1"/>
    </source>
</evidence>
<sequence length="1448" mass="156606">MTLNSASATATTAATLPLCPNPEPTAAIFAAADLLLPHLERGERVDAAVLRAAMETAFGASDTAGAWDWKTAYDACEAATVLFLRKYGHTLFRKAGTPAARLSALTKIVGLLPTHTRRSTESQTFQQFSTPIPLGLAAAHAAAITPADRVLEPSAGTGLLAILAEIAGGTLVLNELADTRARLLSLLFPAISVTHFDAAQIDDHLDPAVTPSVVLMNPPFSVMANVEGRVADAAYRHLASALARLAPGGRLVTITGASFAPDNPAWTDIFMRLQERGQIVFSAAIDGAVYAKHGTTFPTRLTVIDKRPADDPAVFPVAPGIAPDAQTLLGWLTEHLPERLAVDPSVMVPATPVAAPRSVRGYINRAAKVAPTTAPLAEPEGVPLAYETIDGPTGEGGRLSDGIYEGYGLQSIRIIGSQAHPTKLVQSAAMASVAPPKPSYRPRLPANIHDLLSDAQLETVIYAGEAHTDHLAGSWTVDATFDVVSAAREDAKDAVRFRRGFMIGDGTGVGKGRQSAAIILDNWLQGRRKAVWISKSDKLIEDAQRDWSALGMERLLVTPLSRFPQGRPITLPEGVLFTTYATLRSDDRGSKVSRVRQIVEWLGSDFDGAIIFDEAHAMANAGGGKGERGDVAASQQGRAGLRLQHALPNARVVYVSATGATTVHNLAYAQRLGLWGGEDFPFSTRAEFVEAIEDGGVAAMEVLARDLRALGLYSARSLSFDGVEYELVEHALSPEQTRIYDAYAGAFAIIHNHLDAAMEAANITGASGTLNRQAKSAARSAFESAKQRFFGHLLTAMKTPTLIRSISSDLEAGHAAVIQIVSTGEALMERRLAELPTEEWNDVRIDITPREYVLDYLAHSFPVQLYEPFTDSEGNLSSRPVYRDGQAVESREAVARRDELIAQLASLPPVPGALDQIVQHFGTELVAEVTGRSRRIVRKSAPSGGDRLVVETRAAAANLAETQGFMDDTKRILIFSDAGGTGRSYHAELSARNTRLRVHYLLEPGWKADAAIQGLGRTHRTNQAQPPLFRPIATDVKAEKRFLSTIARRLDTLGAITRGQRQTGGQGLFRPEDNLESPYARDALRQLYLLLVRGKVEGCTLDRFETATGLKLMDANGIKDELPPITTFLNRLLALTIELQGVLFTAFEQLLTAKIEGAIASGVYDVGLETLTAEGFTVTDRQTIYTHPSTGAETRLLTIAQRTRNRPVTLDEALGHLGEPGARLLVNERSGRAAVQIPATSIMLDDGEIERRVRLVRPMESHTVPLKMMGETHWIEAERSAFATAWAAEVADVPEFSDSTIHIVAGLLLPIWKRLPNESTRVYRLQTDEGERIVGRKVSPAWAAHATTTGATTLTPADAFMALMDGRTILDLTEGLQLRRVRVMGADRIELSGFTDTMRERLTAYGLFHEIISWKLRMFVPTDAAGPAVLERVLGRYPLQRIGAREAA</sequence>
<dbReference type="SUPFAM" id="SSF52540">
    <property type="entry name" value="P-loop containing nucleoside triphosphate hydrolases"/>
    <property type="match status" value="1"/>
</dbReference>
<dbReference type="CDD" id="cd02440">
    <property type="entry name" value="AdoMet_MTases"/>
    <property type="match status" value="1"/>
</dbReference>
<proteinExistence type="inferred from homology"/>
<comment type="similarity">
    <text evidence="1">Belongs to the SBNO family.</text>
</comment>
<reference evidence="4" key="1">
    <citation type="journal article" date="2019" name="Int. J. Syst. Evol. Microbiol.">
        <title>The Global Catalogue of Microorganisms (GCM) 10K type strain sequencing project: providing services to taxonomists for standard genome sequencing and annotation.</title>
        <authorList>
            <consortium name="The Broad Institute Genomics Platform"/>
            <consortium name="The Broad Institute Genome Sequencing Center for Infectious Disease"/>
            <person name="Wu L."/>
            <person name="Ma J."/>
        </authorList>
    </citation>
    <scope>NUCLEOTIDE SEQUENCE [LARGE SCALE GENOMIC DNA]</scope>
    <source>
        <strain evidence="4">TBRC 5781</strain>
    </source>
</reference>
<comment type="caution">
    <text evidence="3">The sequence shown here is derived from an EMBL/GenBank/DDBJ whole genome shotgun (WGS) entry which is preliminary data.</text>
</comment>
<dbReference type="Gene3D" id="3.40.50.300">
    <property type="entry name" value="P-loop containing nucleotide triphosphate hydrolases"/>
    <property type="match status" value="1"/>
</dbReference>